<feature type="domain" description="4Fe-4S Mo/W bis-MGD-type" evidence="6">
    <location>
        <begin position="1"/>
        <end position="58"/>
    </location>
</feature>
<dbReference type="InterPro" id="IPR006963">
    <property type="entry name" value="Mopterin_OxRdtase_4Fe-4S_dom"/>
</dbReference>
<evidence type="ECO:0000256" key="5">
    <source>
        <dbReference type="ARBA" id="ARBA00023014"/>
    </source>
</evidence>
<dbReference type="Gene3D" id="2.20.25.90">
    <property type="entry name" value="ADC-like domains"/>
    <property type="match status" value="1"/>
</dbReference>
<dbReference type="CDD" id="cd02775">
    <property type="entry name" value="MopB_CT"/>
    <property type="match status" value="1"/>
</dbReference>
<dbReference type="Pfam" id="PF01568">
    <property type="entry name" value="Molydop_binding"/>
    <property type="match status" value="1"/>
</dbReference>
<dbReference type="EMBL" id="CP013264">
    <property type="protein sequence ID" value="ALR21671.1"/>
    <property type="molecule type" value="Genomic_DNA"/>
</dbReference>
<reference evidence="7 8" key="1">
    <citation type="submission" date="2015-11" db="EMBL/GenBank/DDBJ databases">
        <title>A Two-component Flavoprotein Monooxygenase System MeaXY Responsible for para-Hydroxylation of 2-Methyl-6-ethylaniline and 2,6-Diethylaniline in Sphingobium baderi DE-13.</title>
        <authorList>
            <person name="Cheng M."/>
            <person name="Meng Q."/>
            <person name="Yang Y."/>
            <person name="Chu C."/>
            <person name="Yan X."/>
            <person name="He J."/>
            <person name="Li S."/>
        </authorList>
    </citation>
    <scope>NUCLEOTIDE SEQUENCE [LARGE SCALE GENOMIC DNA]</scope>
    <source>
        <strain evidence="7 8">DE-13</strain>
    </source>
</reference>
<comment type="similarity">
    <text evidence="1">Belongs to the prokaryotic molybdopterin-containing oxidoreductase family.</text>
</comment>
<dbReference type="InterPro" id="IPR006656">
    <property type="entry name" value="Mopterin_OxRdtase"/>
</dbReference>
<dbReference type="RefSeq" id="WP_062066562.1">
    <property type="nucleotide sequence ID" value="NZ_CP013264.1"/>
</dbReference>
<keyword evidence="2" id="KW-0004">4Fe-4S</keyword>
<dbReference type="Proteomes" id="UP000056968">
    <property type="component" value="Chromosome"/>
</dbReference>
<name>A0A0S3F1V9_9SPHN</name>
<evidence type="ECO:0000259" key="6">
    <source>
        <dbReference type="PROSITE" id="PS51669"/>
    </source>
</evidence>
<keyword evidence="3" id="KW-0479">Metal-binding</keyword>
<dbReference type="PANTHER" id="PTHR43742">
    <property type="entry name" value="TRIMETHYLAMINE-N-OXIDE REDUCTASE"/>
    <property type="match status" value="1"/>
</dbReference>
<evidence type="ECO:0000313" key="7">
    <source>
        <dbReference type="EMBL" id="ALR21671.1"/>
    </source>
</evidence>
<dbReference type="GO" id="GO:0043546">
    <property type="term" value="F:molybdopterin cofactor binding"/>
    <property type="evidence" value="ECO:0007669"/>
    <property type="project" value="InterPro"/>
</dbReference>
<keyword evidence="4" id="KW-0408">Iron</keyword>
<protein>
    <recommendedName>
        <fullName evidence="6">4Fe-4S Mo/W bis-MGD-type domain-containing protein</fullName>
    </recommendedName>
</protein>
<evidence type="ECO:0000256" key="2">
    <source>
        <dbReference type="ARBA" id="ARBA00022485"/>
    </source>
</evidence>
<dbReference type="Gene3D" id="3.40.228.10">
    <property type="entry name" value="Dimethylsulfoxide Reductase, domain 2"/>
    <property type="match status" value="1"/>
</dbReference>
<evidence type="ECO:0000256" key="3">
    <source>
        <dbReference type="ARBA" id="ARBA00022723"/>
    </source>
</evidence>
<dbReference type="OrthoDB" id="9759518at2"/>
<dbReference type="Pfam" id="PF00384">
    <property type="entry name" value="Molybdopterin"/>
    <property type="match status" value="1"/>
</dbReference>
<dbReference type="InterPro" id="IPR009010">
    <property type="entry name" value="Asp_de-COase-like_dom_sf"/>
</dbReference>
<keyword evidence="8" id="KW-1185">Reference proteome</keyword>
<dbReference type="Gene3D" id="3.40.50.740">
    <property type="match status" value="1"/>
</dbReference>
<accession>A0A0S3F1V9</accession>
<dbReference type="AlphaFoldDB" id="A0A0S3F1V9"/>
<evidence type="ECO:0000256" key="1">
    <source>
        <dbReference type="ARBA" id="ARBA00010312"/>
    </source>
</evidence>
<sequence>MREERTFCRICTGHCGLLLAIDEDGAPVSVRGDREDPRSLGYICSKGVTSVQAHTDGSRLLHPLKRQPDGSFVQIDLDQALDEISARMEAIARKNGPDAIAGYRGTGGFFTTSGLGMLPALLDAFGSHKLYTTLTIDQSAKVVTAYRLGIWPPGKQSFQSADVAMMIGGNPMVSMAQLDTRNPVKRMAEAKARGLKLIVIDPRQTETAALADLFLQPLPGHDAAIVAALIHIVLEEGWHDAAFCADHVGDLDELQAAVASFAPDQVARAAQIVEADLRAAARMFARTGTRGIAVTGTGVDMGPHSNLAEHLVESLNVICGRFVREGELVENPGLVLNAGPKPAQVVNLPRPWESGPQSRIGDYGLVGGEMVTAMLADDILRPGPGRVRALINHGGNPALAVPDQRKMVEALRDLDLLISIEPVLSATARLSHYILPPKLQFERPDLPIYLFEPNIFPTPYTRYTPALVDPPAGSGVCDEWKVFWEIARRTGRSMAYMGTALAMDGSPEEDHLIALTLANAPVSLDEVKRHPLGYYHPNLQYALPPDPATAGRFATMPRDVAAEMKALVRDWQTPTGEDFPFHFINRRARHRMNSMGATLPDLIKAMPHNPVHMCPEDMARLEIISGDRVEIASAHGAVTGQAQADGTLRPSVVSMSHGFGGLPDEDMDDAGSPNLLISTDSDLQTINAMPRMTAIPVRVRRLDRLSTPIGKSEDQAA</sequence>
<evidence type="ECO:0000256" key="4">
    <source>
        <dbReference type="ARBA" id="ARBA00023004"/>
    </source>
</evidence>
<organism evidence="7 8">
    <name type="scientific">Sphingobium baderi</name>
    <dbReference type="NCBI Taxonomy" id="1332080"/>
    <lineage>
        <taxon>Bacteria</taxon>
        <taxon>Pseudomonadati</taxon>
        <taxon>Pseudomonadota</taxon>
        <taxon>Alphaproteobacteria</taxon>
        <taxon>Sphingomonadales</taxon>
        <taxon>Sphingomonadaceae</taxon>
        <taxon>Sphingobium</taxon>
    </lineage>
</organism>
<dbReference type="Gene3D" id="2.40.40.20">
    <property type="match status" value="1"/>
</dbReference>
<dbReference type="STRING" id="1332080.ATN00_16580"/>
<dbReference type="Pfam" id="PF04879">
    <property type="entry name" value="Molybdop_Fe4S4"/>
    <property type="match status" value="1"/>
</dbReference>
<dbReference type="KEGG" id="sbd:ATN00_16580"/>
<dbReference type="GO" id="GO:0016491">
    <property type="term" value="F:oxidoreductase activity"/>
    <property type="evidence" value="ECO:0007669"/>
    <property type="project" value="InterPro"/>
</dbReference>
<dbReference type="PROSITE" id="PS51669">
    <property type="entry name" value="4FE4S_MOW_BIS_MGD"/>
    <property type="match status" value="1"/>
</dbReference>
<dbReference type="GO" id="GO:0046872">
    <property type="term" value="F:metal ion binding"/>
    <property type="evidence" value="ECO:0007669"/>
    <property type="project" value="UniProtKB-KW"/>
</dbReference>
<dbReference type="SUPFAM" id="SSF50692">
    <property type="entry name" value="ADC-like"/>
    <property type="match status" value="1"/>
</dbReference>
<dbReference type="SMART" id="SM00926">
    <property type="entry name" value="Molybdop_Fe4S4"/>
    <property type="match status" value="1"/>
</dbReference>
<dbReference type="GO" id="GO:0051539">
    <property type="term" value="F:4 iron, 4 sulfur cluster binding"/>
    <property type="evidence" value="ECO:0007669"/>
    <property type="project" value="UniProtKB-KW"/>
</dbReference>
<gene>
    <name evidence="7" type="ORF">ATN00_16580</name>
</gene>
<keyword evidence="5" id="KW-0411">Iron-sulfur</keyword>
<dbReference type="InterPro" id="IPR027467">
    <property type="entry name" value="MopterinOxRdtase_cofactor_BS"/>
</dbReference>
<evidence type="ECO:0000313" key="8">
    <source>
        <dbReference type="Proteomes" id="UP000056968"/>
    </source>
</evidence>
<dbReference type="SUPFAM" id="SSF53706">
    <property type="entry name" value="Formate dehydrogenase/DMSO reductase, domains 1-3"/>
    <property type="match status" value="1"/>
</dbReference>
<dbReference type="PROSITE" id="PS00551">
    <property type="entry name" value="MOLYBDOPTERIN_PROK_1"/>
    <property type="match status" value="1"/>
</dbReference>
<proteinExistence type="inferred from homology"/>
<dbReference type="InterPro" id="IPR006657">
    <property type="entry name" value="MoPterin_dinucl-bd_dom"/>
</dbReference>
<dbReference type="InterPro" id="IPR050612">
    <property type="entry name" value="Prok_Mopterin_Oxidored"/>
</dbReference>